<keyword evidence="7" id="KW-0444">Lipid biosynthesis</keyword>
<protein>
    <recommendedName>
        <fullName evidence="6 16">CDP-diacylglycerol--glycerol-3-phosphate 3-phosphatidyltransferase</fullName>
        <ecNumber evidence="5 16">2.7.8.5</ecNumber>
    </recommendedName>
</protein>
<reference evidence="19 20" key="1">
    <citation type="journal article" date="2016" name="Nat. Commun.">
        <title>Thousands of microbial genomes shed light on interconnected biogeochemical processes in an aquifer system.</title>
        <authorList>
            <person name="Anantharaman K."/>
            <person name="Brown C.T."/>
            <person name="Hug L.A."/>
            <person name="Sharon I."/>
            <person name="Castelle C.J."/>
            <person name="Probst A.J."/>
            <person name="Thomas B.C."/>
            <person name="Singh A."/>
            <person name="Wilkins M.J."/>
            <person name="Karaoz U."/>
            <person name="Brodie E.L."/>
            <person name="Williams K.H."/>
            <person name="Hubbard S.S."/>
            <person name="Banfield J.F."/>
        </authorList>
    </citation>
    <scope>NUCLEOTIDE SEQUENCE [LARGE SCALE GENOMIC DNA]</scope>
</reference>
<comment type="similarity">
    <text evidence="4 17">Belongs to the CDP-alcohol phosphatidyltransferase class-I family.</text>
</comment>
<dbReference type="GO" id="GO:0046474">
    <property type="term" value="P:glycerophospholipid biosynthetic process"/>
    <property type="evidence" value="ECO:0007669"/>
    <property type="project" value="TreeGrafter"/>
</dbReference>
<dbReference type="PANTHER" id="PTHR14269:SF62">
    <property type="entry name" value="CDP-DIACYLGLYCEROL--GLYCEROL-3-PHOSPHATE 3-PHOSPHATIDYLTRANSFERASE 1, CHLOROPLASTIC"/>
    <property type="match status" value="1"/>
</dbReference>
<dbReference type="GO" id="GO:0008444">
    <property type="term" value="F:CDP-diacylglycerol-glycerol-3-phosphate 3-phosphatidyltransferase activity"/>
    <property type="evidence" value="ECO:0007669"/>
    <property type="project" value="UniProtKB-UniRule"/>
</dbReference>
<evidence type="ECO:0000256" key="6">
    <source>
        <dbReference type="ARBA" id="ARBA00014944"/>
    </source>
</evidence>
<dbReference type="GO" id="GO:0005737">
    <property type="term" value="C:cytoplasm"/>
    <property type="evidence" value="ECO:0007669"/>
    <property type="project" value="UniProtKB-ARBA"/>
</dbReference>
<organism evidence="19 20">
    <name type="scientific">Candidatus Muproteobacteria bacterium RBG_16_64_10</name>
    <dbReference type="NCBI Taxonomy" id="1817757"/>
    <lineage>
        <taxon>Bacteria</taxon>
        <taxon>Pseudomonadati</taxon>
        <taxon>Pseudomonadota</taxon>
        <taxon>Candidatus Muproteobacteria</taxon>
    </lineage>
</organism>
<evidence type="ECO:0000256" key="10">
    <source>
        <dbReference type="ARBA" id="ARBA00022989"/>
    </source>
</evidence>
<sequence length="197" mass="22241">MWNAPNALTLLRLVLIPLFVIAYYWPRGWGRELATVLFVLAAITDWLDGYLARKLEQHSHFGAFLDPVADKLMIAAALVMLVSDPNVLAYVYDVRLFEVVVIVILGREITVSALREWMAEVGKRSHVAVSFIGKIKTTSQMLAIPFLLWRHKIGSIPVFQIGEVLLYLAAGLTLWSMVVYLRAAWPSLIQADIPPRR</sequence>
<dbReference type="EC" id="2.7.8.5" evidence="5 16"/>
<evidence type="ECO:0000256" key="16">
    <source>
        <dbReference type="NCBIfam" id="TIGR00560"/>
    </source>
</evidence>
<comment type="pathway">
    <text evidence="3">Phospholipid metabolism; phosphatidylglycerol biosynthesis; phosphatidylglycerol from CDP-diacylglycerol: step 1/2.</text>
</comment>
<dbReference type="AlphaFoldDB" id="A0A1F6T7M8"/>
<evidence type="ECO:0000256" key="17">
    <source>
        <dbReference type="RuleBase" id="RU003750"/>
    </source>
</evidence>
<evidence type="ECO:0000256" key="11">
    <source>
        <dbReference type="ARBA" id="ARBA00023098"/>
    </source>
</evidence>
<dbReference type="Pfam" id="PF01066">
    <property type="entry name" value="CDP-OH_P_transf"/>
    <property type="match status" value="1"/>
</dbReference>
<evidence type="ECO:0000256" key="2">
    <source>
        <dbReference type="ARBA" id="ARBA00004141"/>
    </source>
</evidence>
<dbReference type="PANTHER" id="PTHR14269">
    <property type="entry name" value="CDP-DIACYLGLYCEROL--GLYCEROL-3-PHOSPHATE 3-PHOSPHATIDYLTRANSFERASE-RELATED"/>
    <property type="match status" value="1"/>
</dbReference>
<gene>
    <name evidence="19" type="ORF">A2V91_02615</name>
</gene>
<feature type="transmembrane region" description="Helical" evidence="18">
    <location>
        <begin position="161"/>
        <end position="181"/>
    </location>
</feature>
<evidence type="ECO:0000256" key="9">
    <source>
        <dbReference type="ARBA" id="ARBA00022692"/>
    </source>
</evidence>
<keyword evidence="9 18" id="KW-0812">Transmembrane</keyword>
<comment type="cofactor">
    <cofactor evidence="1">
        <name>Mn(2+)</name>
        <dbReference type="ChEBI" id="CHEBI:29035"/>
    </cofactor>
</comment>
<dbReference type="PIRSF" id="PIRSF000847">
    <property type="entry name" value="Phos_ph_gly_syn"/>
    <property type="match status" value="1"/>
</dbReference>
<evidence type="ECO:0000256" key="15">
    <source>
        <dbReference type="ARBA" id="ARBA00048586"/>
    </source>
</evidence>
<dbReference type="Gene3D" id="1.20.120.1760">
    <property type="match status" value="1"/>
</dbReference>
<evidence type="ECO:0000256" key="12">
    <source>
        <dbReference type="ARBA" id="ARBA00023136"/>
    </source>
</evidence>
<evidence type="ECO:0000256" key="18">
    <source>
        <dbReference type="SAM" id="Phobius"/>
    </source>
</evidence>
<evidence type="ECO:0000256" key="4">
    <source>
        <dbReference type="ARBA" id="ARBA00010441"/>
    </source>
</evidence>
<dbReference type="InterPro" id="IPR043130">
    <property type="entry name" value="CDP-OH_PTrfase_TM_dom"/>
</dbReference>
<comment type="subcellular location">
    <subcellularLocation>
        <location evidence="2">Membrane</location>
        <topology evidence="2">Multi-pass membrane protein</topology>
    </subcellularLocation>
</comment>
<dbReference type="PROSITE" id="PS00379">
    <property type="entry name" value="CDP_ALCOHOL_P_TRANSF"/>
    <property type="match status" value="1"/>
</dbReference>
<comment type="caution">
    <text evidence="19">The sequence shown here is derived from an EMBL/GenBank/DDBJ whole genome shotgun (WGS) entry which is preliminary data.</text>
</comment>
<dbReference type="InterPro" id="IPR048254">
    <property type="entry name" value="CDP_ALCOHOL_P_TRANSF_CS"/>
</dbReference>
<dbReference type="EMBL" id="MFSR01000002">
    <property type="protein sequence ID" value="OGI41132.1"/>
    <property type="molecule type" value="Genomic_DNA"/>
</dbReference>
<evidence type="ECO:0000256" key="3">
    <source>
        <dbReference type="ARBA" id="ARBA00005042"/>
    </source>
</evidence>
<name>A0A1F6T7M8_9PROT</name>
<dbReference type="FunFam" id="1.20.120.1760:FF:000008">
    <property type="entry name" value="CDP-diacylglycerol--glycerol-3-phosphate 3-phosphatidyltransferase 2"/>
    <property type="match status" value="1"/>
</dbReference>
<keyword evidence="13" id="KW-0594">Phospholipid biosynthesis</keyword>
<keyword evidence="10 18" id="KW-1133">Transmembrane helix</keyword>
<evidence type="ECO:0000256" key="14">
    <source>
        <dbReference type="ARBA" id="ARBA00023264"/>
    </source>
</evidence>
<evidence type="ECO:0000256" key="1">
    <source>
        <dbReference type="ARBA" id="ARBA00001936"/>
    </source>
</evidence>
<dbReference type="InterPro" id="IPR050324">
    <property type="entry name" value="CDP-alcohol_PTase-I"/>
</dbReference>
<dbReference type="InterPro" id="IPR000462">
    <property type="entry name" value="CDP-OH_P_trans"/>
</dbReference>
<evidence type="ECO:0000256" key="7">
    <source>
        <dbReference type="ARBA" id="ARBA00022516"/>
    </source>
</evidence>
<feature type="transmembrane region" description="Helical" evidence="18">
    <location>
        <begin position="7"/>
        <end position="26"/>
    </location>
</feature>
<feature type="transmembrane region" description="Helical" evidence="18">
    <location>
        <begin position="32"/>
        <end position="51"/>
    </location>
</feature>
<evidence type="ECO:0000313" key="19">
    <source>
        <dbReference type="EMBL" id="OGI41132.1"/>
    </source>
</evidence>
<evidence type="ECO:0000256" key="5">
    <source>
        <dbReference type="ARBA" id="ARBA00013170"/>
    </source>
</evidence>
<dbReference type="InterPro" id="IPR004570">
    <property type="entry name" value="Phosphatidylglycerol_P_synth"/>
</dbReference>
<feature type="transmembrane region" description="Helical" evidence="18">
    <location>
        <begin position="127"/>
        <end position="149"/>
    </location>
</feature>
<evidence type="ECO:0000256" key="8">
    <source>
        <dbReference type="ARBA" id="ARBA00022679"/>
    </source>
</evidence>
<dbReference type="GO" id="GO:0050793">
    <property type="term" value="P:regulation of developmental process"/>
    <property type="evidence" value="ECO:0007669"/>
    <property type="project" value="UniProtKB-ARBA"/>
</dbReference>
<dbReference type="GO" id="GO:0036094">
    <property type="term" value="F:small molecule binding"/>
    <property type="evidence" value="ECO:0007669"/>
    <property type="project" value="UniProtKB-ARBA"/>
</dbReference>
<keyword evidence="8 17" id="KW-0808">Transferase</keyword>
<comment type="catalytic activity">
    <reaction evidence="15">
        <text>a CDP-1,2-diacyl-sn-glycerol + sn-glycerol 3-phosphate = a 1,2-diacyl-sn-glycero-3-phospho-(1'-sn-glycero-3'-phosphate) + CMP + H(+)</text>
        <dbReference type="Rhea" id="RHEA:12593"/>
        <dbReference type="ChEBI" id="CHEBI:15378"/>
        <dbReference type="ChEBI" id="CHEBI:57597"/>
        <dbReference type="ChEBI" id="CHEBI:58332"/>
        <dbReference type="ChEBI" id="CHEBI:60110"/>
        <dbReference type="ChEBI" id="CHEBI:60377"/>
        <dbReference type="EC" id="2.7.8.5"/>
    </reaction>
</comment>
<keyword evidence="11" id="KW-0443">Lipid metabolism</keyword>
<dbReference type="Proteomes" id="UP000179334">
    <property type="component" value="Unassembled WGS sequence"/>
</dbReference>
<dbReference type="NCBIfam" id="TIGR00560">
    <property type="entry name" value="pgsA"/>
    <property type="match status" value="1"/>
</dbReference>
<proteinExistence type="inferred from homology"/>
<keyword evidence="12 18" id="KW-0472">Membrane</keyword>
<dbReference type="GO" id="GO:0005886">
    <property type="term" value="C:plasma membrane"/>
    <property type="evidence" value="ECO:0007669"/>
    <property type="project" value="TreeGrafter"/>
</dbReference>
<evidence type="ECO:0000313" key="20">
    <source>
        <dbReference type="Proteomes" id="UP000179334"/>
    </source>
</evidence>
<accession>A0A1F6T7M8</accession>
<evidence type="ECO:0000256" key="13">
    <source>
        <dbReference type="ARBA" id="ARBA00023209"/>
    </source>
</evidence>
<keyword evidence="14" id="KW-1208">Phospholipid metabolism</keyword>